<evidence type="ECO:0000313" key="1">
    <source>
        <dbReference type="EMBL" id="PKA69035.1"/>
    </source>
</evidence>
<protein>
    <submittedName>
        <fullName evidence="2">Uncharacterized protein</fullName>
    </submittedName>
</protein>
<proteinExistence type="predicted"/>
<comment type="caution">
    <text evidence="2">The sequence shown here is derived from an EMBL/GenBank/DDBJ whole genome shotgun (WGS) entry which is preliminary data.</text>
</comment>
<evidence type="ECO:0000313" key="4">
    <source>
        <dbReference type="Proteomes" id="UP000232455"/>
    </source>
</evidence>
<dbReference type="Proteomes" id="UP000232455">
    <property type="component" value="Unassembled WGS sequence"/>
</dbReference>
<gene>
    <name evidence="1" type="ORF">ATI02_1851</name>
    <name evidence="2" type="ORF">ATI02_1863</name>
    <name evidence="3" type="ORF">ATI02_1875</name>
</gene>
<sequence>MDRKECRALRRLRSCRRNRSVRTDTTPLARIDFKNETVIPNLCNNIALILSRLRNLLWGFSVKSTFLRVWNIWQVSICFKHAIRFAAFRGGTTTMIASYFNYDYVRHVMPLSQCWKARDSARLAVCPTGRNDFRVAPESQKLTLAALSSNRLIRKVSQYSSHNIICNAFY</sequence>
<evidence type="ECO:0000313" key="2">
    <source>
        <dbReference type="EMBL" id="PKA69047.1"/>
    </source>
</evidence>
<dbReference type="EMBL" id="PHHE01000001">
    <property type="protein sequence ID" value="PKA69035.1"/>
    <property type="molecule type" value="Genomic_DNA"/>
</dbReference>
<keyword evidence="4" id="KW-1185">Reference proteome</keyword>
<evidence type="ECO:0000313" key="3">
    <source>
        <dbReference type="EMBL" id="PKA69057.1"/>
    </source>
</evidence>
<accession>A0ABX4PVH0</accession>
<reference evidence="2 4" key="1">
    <citation type="submission" date="2017-11" db="EMBL/GenBank/DDBJ databases">
        <title>Genome sequencing of a diverse group of Pseudomonas species.</title>
        <authorList>
            <person name="Loper J."/>
        </authorList>
    </citation>
    <scope>NUCLEOTIDE SEQUENCE [LARGE SCALE GENOMIC DNA]</scope>
    <source>
        <strain evidence="2 4">LMG 25716</strain>
    </source>
</reference>
<organism evidence="2 4">
    <name type="scientific">Pseudomonas baetica</name>
    <dbReference type="NCBI Taxonomy" id="674054"/>
    <lineage>
        <taxon>Bacteria</taxon>
        <taxon>Pseudomonadati</taxon>
        <taxon>Pseudomonadota</taxon>
        <taxon>Gammaproteobacteria</taxon>
        <taxon>Pseudomonadales</taxon>
        <taxon>Pseudomonadaceae</taxon>
        <taxon>Pseudomonas</taxon>
    </lineage>
</organism>
<dbReference type="EMBL" id="PHHE01000001">
    <property type="protein sequence ID" value="PKA69047.1"/>
    <property type="molecule type" value="Genomic_DNA"/>
</dbReference>
<name>A0ABX4PVH0_9PSED</name>
<dbReference type="EMBL" id="PHHE01000001">
    <property type="protein sequence ID" value="PKA69057.1"/>
    <property type="molecule type" value="Genomic_DNA"/>
</dbReference>